<protein>
    <submittedName>
        <fullName evidence="1">Carbon-nitrogen hydrolase family protein</fullName>
    </submittedName>
</protein>
<dbReference type="InterPro" id="IPR050345">
    <property type="entry name" value="Aliph_Amidase/BUP"/>
</dbReference>
<proteinExistence type="predicted"/>
<reference evidence="1 2" key="1">
    <citation type="submission" date="2020-03" db="EMBL/GenBank/DDBJ databases">
        <authorList>
            <person name="Wang L."/>
            <person name="He N."/>
            <person name="Li Y."/>
            <person name="Fang Y."/>
            <person name="Zhang F."/>
        </authorList>
    </citation>
    <scope>NUCLEOTIDE SEQUENCE [LARGE SCALE GENOMIC DNA]</scope>
    <source>
        <strain evidence="2">hsmgli-8</strain>
    </source>
</reference>
<evidence type="ECO:0000313" key="2">
    <source>
        <dbReference type="Proteomes" id="UP000746535"/>
    </source>
</evidence>
<dbReference type="SUPFAM" id="SSF56317">
    <property type="entry name" value="Carbon-nitrogen hydrolase"/>
    <property type="match status" value="1"/>
</dbReference>
<gene>
    <name evidence="1" type="ORF">HBH25_00700</name>
</gene>
<sequence length="345" mass="37362">MRKIVVLLCAVFTLFALATYAWWTTQRPVAHYLSDLRIEPLLEQGRPGAAGNLLGLQPRMTPADYQDARRLQMKFEAYLRQARTKGLLGPRTIVVLPEHIGTWLWLSGEKDEVYRAEQLSEASGWLTLSNPLAFLGALVEGQGERRLSEAQLRMKAARMADDYQRVFGGLARQFGVTLVAGSIVLPEPGLQAGRLTLGKGPLYNVTVTFGPDGLPMAAPLRQHRVQFHRFLAAGTGPALQVLQTPAGPLAVALGDDARMAQVHAQVKAQGVRMLAVPGFVSSDVDEPAPPEAPALTGAAPAGLVVYLHGRFWSHRGVGQGYSWQAGQRGTPRADPGTAGIINLWL</sequence>
<comment type="caution">
    <text evidence="1">The sequence shown here is derived from an EMBL/GenBank/DDBJ whole genome shotgun (WGS) entry which is preliminary data.</text>
</comment>
<dbReference type="PANTHER" id="PTHR43674:SF13">
    <property type="entry name" value="CN HYDROLASE DOMAIN-CONTAINING PROTEIN"/>
    <property type="match status" value="1"/>
</dbReference>
<accession>A0ABX0YB98</accession>
<keyword evidence="1" id="KW-0378">Hydrolase</keyword>
<dbReference type="Proteomes" id="UP000746535">
    <property type="component" value="Unassembled WGS sequence"/>
</dbReference>
<dbReference type="PANTHER" id="PTHR43674">
    <property type="entry name" value="NITRILASE C965.09-RELATED"/>
    <property type="match status" value="1"/>
</dbReference>
<dbReference type="InterPro" id="IPR036526">
    <property type="entry name" value="C-N_Hydrolase_sf"/>
</dbReference>
<dbReference type="GO" id="GO:0016787">
    <property type="term" value="F:hydrolase activity"/>
    <property type="evidence" value="ECO:0007669"/>
    <property type="project" value="UniProtKB-KW"/>
</dbReference>
<keyword evidence="2" id="KW-1185">Reference proteome</keyword>
<organism evidence="1 2">
    <name type="scientific">Pseudomonas quercus</name>
    <dbReference type="NCBI Taxonomy" id="2722792"/>
    <lineage>
        <taxon>Bacteria</taxon>
        <taxon>Pseudomonadati</taxon>
        <taxon>Pseudomonadota</taxon>
        <taxon>Gammaproteobacteria</taxon>
        <taxon>Pseudomonadales</taxon>
        <taxon>Pseudomonadaceae</taxon>
        <taxon>Pseudomonas</taxon>
    </lineage>
</organism>
<evidence type="ECO:0000313" key="1">
    <source>
        <dbReference type="EMBL" id="NJO99387.1"/>
    </source>
</evidence>
<name>A0ABX0YB98_9PSED</name>
<dbReference type="Gene3D" id="3.60.110.10">
    <property type="entry name" value="Carbon-nitrogen hydrolase"/>
    <property type="match status" value="1"/>
</dbReference>
<dbReference type="EMBL" id="JAAVJI010000001">
    <property type="protein sequence ID" value="NJO99387.1"/>
    <property type="molecule type" value="Genomic_DNA"/>
</dbReference>
<dbReference type="RefSeq" id="WP_168080504.1">
    <property type="nucleotide sequence ID" value="NZ_JAAVJI010000001.1"/>
</dbReference>